<dbReference type="STRING" id="45607.A0A2T0FP72"/>
<dbReference type="Gene3D" id="2.130.10.10">
    <property type="entry name" value="YVTN repeat-like/Quinoprotein amine dehydrogenase"/>
    <property type="match status" value="1"/>
</dbReference>
<dbReference type="EMBL" id="NDIQ01000022">
    <property type="protein sequence ID" value="PRT56759.1"/>
    <property type="molecule type" value="Genomic_DNA"/>
</dbReference>
<accession>A0A2T0FP72</accession>
<dbReference type="InterPro" id="IPR022052">
    <property type="entry name" value="Histone-bd_RBBP4-like_N"/>
</dbReference>
<evidence type="ECO:0000256" key="4">
    <source>
        <dbReference type="ARBA" id="ARBA00022853"/>
    </source>
</evidence>
<sequence length="375" mass="41580">MRDDDAREDVGSEVSEADVGEEYEIWKKNCPVMYSRVKEIALDWPSLTFQWLPDSESRALVSTYSNGAEPEEVLIIRPELGQRPEKYVVQQFRHEKEANRLRYSLSDPNYFATFNPDGDVTIYSSTGGSFVLPHTHSNNGYGLSWDPYNPGRLVSGADDSKVVVWQVDFGAKTGTVLNVIELPNSVNDVVWSTTSNNEIAAACENGHVYICDVLAKQPKLEFKAHDEGVNSLAYNPKAPQMIATVSSDSTIGLWDLRAPDQSLHVMTGHEASVTNVKWSPHHDGIFATSSQDNRVIIWDISRIGDEQTPEDAEDAVPELLFMHGGHTAPVSDFDWHPQVPWLLGSVAEDNICQVWVPSDAAVGDPTVPKLPVFSI</sequence>
<keyword evidence="9" id="KW-1185">Reference proteome</keyword>
<protein>
    <submittedName>
        <fullName evidence="8">Histone acetyltransferase type B subunit 2</fullName>
    </submittedName>
</protein>
<organism evidence="8 9">
    <name type="scientific">Wickerhamiella sorbophila</name>
    <dbReference type="NCBI Taxonomy" id="45607"/>
    <lineage>
        <taxon>Eukaryota</taxon>
        <taxon>Fungi</taxon>
        <taxon>Dikarya</taxon>
        <taxon>Ascomycota</taxon>
        <taxon>Saccharomycotina</taxon>
        <taxon>Dipodascomycetes</taxon>
        <taxon>Dipodascales</taxon>
        <taxon>Trichomonascaceae</taxon>
        <taxon>Wickerhamiella</taxon>
    </lineage>
</organism>
<comment type="subcellular location">
    <subcellularLocation>
        <location evidence="1">Nucleus</location>
    </subcellularLocation>
</comment>
<dbReference type="InterPro" id="IPR020472">
    <property type="entry name" value="WD40_PAC1"/>
</dbReference>
<dbReference type="InterPro" id="IPR015943">
    <property type="entry name" value="WD40/YVTN_repeat-like_dom_sf"/>
</dbReference>
<dbReference type="GO" id="GO:0006325">
    <property type="term" value="P:chromatin organization"/>
    <property type="evidence" value="ECO:0007669"/>
    <property type="project" value="UniProtKB-KW"/>
</dbReference>
<comment type="caution">
    <text evidence="8">The sequence shown here is derived from an EMBL/GenBank/DDBJ whole genome shotgun (WGS) entry which is preliminary data.</text>
</comment>
<name>A0A2T0FP72_9ASCO</name>
<reference evidence="8 9" key="1">
    <citation type="submission" date="2017-04" db="EMBL/GenBank/DDBJ databases">
        <title>Genome sequencing of [Candida] sorbophila.</title>
        <authorList>
            <person name="Ahn J.O."/>
        </authorList>
    </citation>
    <scope>NUCLEOTIDE SEQUENCE [LARGE SCALE GENOMIC DNA]</scope>
    <source>
        <strain evidence="8 9">DS02</strain>
    </source>
</reference>
<dbReference type="InterPro" id="IPR019775">
    <property type="entry name" value="WD40_repeat_CS"/>
</dbReference>
<gene>
    <name evidence="8" type="ORF">B9G98_04379</name>
</gene>
<dbReference type="AlphaFoldDB" id="A0A2T0FP72"/>
<dbReference type="InterPro" id="IPR036322">
    <property type="entry name" value="WD40_repeat_dom_sf"/>
</dbReference>
<dbReference type="PROSITE" id="PS00678">
    <property type="entry name" value="WD_REPEATS_1"/>
    <property type="match status" value="1"/>
</dbReference>
<keyword evidence="8" id="KW-0808">Transferase</keyword>
<feature type="repeat" description="WD" evidence="6">
    <location>
        <begin position="266"/>
        <end position="301"/>
    </location>
</feature>
<evidence type="ECO:0000256" key="2">
    <source>
        <dbReference type="ARBA" id="ARBA00022574"/>
    </source>
</evidence>
<keyword evidence="5" id="KW-0539">Nucleus</keyword>
<evidence type="ECO:0000256" key="5">
    <source>
        <dbReference type="ARBA" id="ARBA00023242"/>
    </source>
</evidence>
<feature type="repeat" description="WD" evidence="6">
    <location>
        <begin position="222"/>
        <end position="264"/>
    </location>
</feature>
<evidence type="ECO:0000256" key="6">
    <source>
        <dbReference type="PROSITE-ProRule" id="PRU00221"/>
    </source>
</evidence>
<dbReference type="InterPro" id="IPR001680">
    <property type="entry name" value="WD40_rpt"/>
</dbReference>
<dbReference type="GO" id="GO:0005634">
    <property type="term" value="C:nucleus"/>
    <property type="evidence" value="ECO:0007669"/>
    <property type="project" value="UniProtKB-SubCell"/>
</dbReference>
<dbReference type="Pfam" id="PF00400">
    <property type="entry name" value="WD40"/>
    <property type="match status" value="3"/>
</dbReference>
<evidence type="ECO:0000313" key="8">
    <source>
        <dbReference type="EMBL" id="PRT56759.1"/>
    </source>
</evidence>
<dbReference type="SMART" id="SM00320">
    <property type="entry name" value="WD40"/>
    <property type="match status" value="6"/>
</dbReference>
<dbReference type="Pfam" id="PF12265">
    <property type="entry name" value="CAF1C_H4-bd"/>
    <property type="match status" value="1"/>
</dbReference>
<keyword evidence="2 6" id="KW-0853">WD repeat</keyword>
<dbReference type="SUPFAM" id="SSF50978">
    <property type="entry name" value="WD40 repeat-like"/>
    <property type="match status" value="1"/>
</dbReference>
<keyword evidence="3" id="KW-0677">Repeat</keyword>
<dbReference type="GeneID" id="36518127"/>
<dbReference type="PRINTS" id="PR00320">
    <property type="entry name" value="GPROTEINBRPT"/>
</dbReference>
<evidence type="ECO:0000259" key="7">
    <source>
        <dbReference type="Pfam" id="PF12265"/>
    </source>
</evidence>
<dbReference type="PANTHER" id="PTHR22850">
    <property type="entry name" value="WD40 REPEAT FAMILY"/>
    <property type="match status" value="1"/>
</dbReference>
<evidence type="ECO:0000256" key="3">
    <source>
        <dbReference type="ARBA" id="ARBA00022737"/>
    </source>
</evidence>
<dbReference type="Proteomes" id="UP000238350">
    <property type="component" value="Unassembled WGS sequence"/>
</dbReference>
<proteinExistence type="predicted"/>
<feature type="repeat" description="WD" evidence="6">
    <location>
        <begin position="133"/>
        <end position="175"/>
    </location>
</feature>
<dbReference type="OrthoDB" id="427795at2759"/>
<dbReference type="PROSITE" id="PS50082">
    <property type="entry name" value="WD_REPEATS_2"/>
    <property type="match status" value="3"/>
</dbReference>
<keyword evidence="4" id="KW-0156">Chromatin regulator</keyword>
<feature type="domain" description="Histone-binding protein RBBP4-like N-terminal" evidence="7">
    <location>
        <begin position="21"/>
        <end position="77"/>
    </location>
</feature>
<dbReference type="PROSITE" id="PS50294">
    <property type="entry name" value="WD_REPEATS_REGION"/>
    <property type="match status" value="2"/>
</dbReference>
<evidence type="ECO:0000313" key="9">
    <source>
        <dbReference type="Proteomes" id="UP000238350"/>
    </source>
</evidence>
<evidence type="ECO:0000256" key="1">
    <source>
        <dbReference type="ARBA" id="ARBA00004123"/>
    </source>
</evidence>
<dbReference type="GO" id="GO:0016740">
    <property type="term" value="F:transferase activity"/>
    <property type="evidence" value="ECO:0007669"/>
    <property type="project" value="UniProtKB-KW"/>
</dbReference>
<dbReference type="InterPro" id="IPR050459">
    <property type="entry name" value="WD_repeat_RBAP46/RBAP48/MSI1"/>
</dbReference>
<dbReference type="RefSeq" id="XP_024666704.1">
    <property type="nucleotide sequence ID" value="XM_024810936.1"/>
</dbReference>